<gene>
    <name evidence="2" type="ORF">LCGC14_0781240</name>
</gene>
<organism evidence="2">
    <name type="scientific">marine sediment metagenome</name>
    <dbReference type="NCBI Taxonomy" id="412755"/>
    <lineage>
        <taxon>unclassified sequences</taxon>
        <taxon>metagenomes</taxon>
        <taxon>ecological metagenomes</taxon>
    </lineage>
</organism>
<sequence>MTDAFEVRPITVDERERAIDVCNEAFGFGMEAKLNFGRNLPYVWNDDRIGDTWACFDDGRMVGVVGAYPLEVKLGGVSFRSCCVGQVATLPDDRGRGVMSAILRRVTAVMDTAYDFTWLGGARRRYGRYGWAFGGVKHCFKTNVAYLPDPPDPSTVRPMAPDRDGEMIWRYAQAMPYGIGFDRRQFDQLLSIGDVGGVVGDDAWVVFRGSPERAWVLLADGPTESIALLLAHLGRQGTDEQDPEGTVGFEAGPHESSLSRVAMTYYSTMEMQQVGGFRLCDMAGYFQRACRIVEPTLAGGSDELSLRNTDTGQAVRIVCSDGKLSVDNQPGRDVRDLTTIQLSEVVFSPLSLDVALPGLAADSPLRPLLRMPVYLPFGLYAM</sequence>
<proteinExistence type="predicted"/>
<name>A0A0F9PVL4_9ZZZZ</name>
<dbReference type="Gene3D" id="3.40.630.30">
    <property type="match status" value="1"/>
</dbReference>
<evidence type="ECO:0000313" key="2">
    <source>
        <dbReference type="EMBL" id="KKN35680.1"/>
    </source>
</evidence>
<dbReference type="PANTHER" id="PTHR37817:SF1">
    <property type="entry name" value="N-ACETYLTRANSFERASE EIS"/>
    <property type="match status" value="1"/>
</dbReference>
<protein>
    <recommendedName>
        <fullName evidence="1">N-acetyltransferase domain-containing protein</fullName>
    </recommendedName>
</protein>
<feature type="domain" description="N-acetyltransferase" evidence="1">
    <location>
        <begin position="5"/>
        <end position="153"/>
    </location>
</feature>
<dbReference type="SUPFAM" id="SSF55729">
    <property type="entry name" value="Acyl-CoA N-acyltransferases (Nat)"/>
    <property type="match status" value="1"/>
</dbReference>
<evidence type="ECO:0000259" key="1">
    <source>
        <dbReference type="PROSITE" id="PS51186"/>
    </source>
</evidence>
<dbReference type="GO" id="GO:0030649">
    <property type="term" value="P:aminoglycoside antibiotic catabolic process"/>
    <property type="evidence" value="ECO:0007669"/>
    <property type="project" value="TreeGrafter"/>
</dbReference>
<dbReference type="Pfam" id="PF13527">
    <property type="entry name" value="Acetyltransf_9"/>
    <property type="match status" value="1"/>
</dbReference>
<dbReference type="EMBL" id="LAZR01002021">
    <property type="protein sequence ID" value="KKN35680.1"/>
    <property type="molecule type" value="Genomic_DNA"/>
</dbReference>
<dbReference type="PROSITE" id="PS51186">
    <property type="entry name" value="GNAT"/>
    <property type="match status" value="1"/>
</dbReference>
<dbReference type="PANTHER" id="PTHR37817">
    <property type="entry name" value="N-ACETYLTRANSFERASE EIS"/>
    <property type="match status" value="1"/>
</dbReference>
<dbReference type="InterPro" id="IPR016181">
    <property type="entry name" value="Acyl_CoA_acyltransferase"/>
</dbReference>
<reference evidence="2" key="1">
    <citation type="journal article" date="2015" name="Nature">
        <title>Complex archaea that bridge the gap between prokaryotes and eukaryotes.</title>
        <authorList>
            <person name="Spang A."/>
            <person name="Saw J.H."/>
            <person name="Jorgensen S.L."/>
            <person name="Zaremba-Niedzwiedzka K."/>
            <person name="Martijn J."/>
            <person name="Lind A.E."/>
            <person name="van Eijk R."/>
            <person name="Schleper C."/>
            <person name="Guy L."/>
            <person name="Ettema T.J."/>
        </authorList>
    </citation>
    <scope>NUCLEOTIDE SEQUENCE</scope>
</reference>
<dbReference type="InterPro" id="IPR051554">
    <property type="entry name" value="Acetyltransferase_Eis"/>
</dbReference>
<dbReference type="GO" id="GO:0034069">
    <property type="term" value="F:aminoglycoside N-acetyltransferase activity"/>
    <property type="evidence" value="ECO:0007669"/>
    <property type="project" value="TreeGrafter"/>
</dbReference>
<accession>A0A0F9PVL4</accession>
<comment type="caution">
    <text evidence="2">The sequence shown here is derived from an EMBL/GenBank/DDBJ whole genome shotgun (WGS) entry which is preliminary data.</text>
</comment>
<dbReference type="AlphaFoldDB" id="A0A0F9PVL4"/>
<dbReference type="InterPro" id="IPR000182">
    <property type="entry name" value="GNAT_dom"/>
</dbReference>
<dbReference type="CDD" id="cd04301">
    <property type="entry name" value="NAT_SF"/>
    <property type="match status" value="1"/>
</dbReference>